<reference evidence="2 3" key="1">
    <citation type="submission" date="2021-02" db="EMBL/GenBank/DDBJ databases">
        <title>Bacillus sp. RD4P76, an endophyte from a halophyte.</title>
        <authorList>
            <person name="Sun J.-Q."/>
        </authorList>
    </citation>
    <scope>NUCLEOTIDE SEQUENCE [LARGE SCALE GENOMIC DNA]</scope>
    <source>
        <strain evidence="2 3">RD4P76</strain>
    </source>
</reference>
<feature type="transmembrane region" description="Helical" evidence="1">
    <location>
        <begin position="95"/>
        <end position="114"/>
    </location>
</feature>
<keyword evidence="1" id="KW-0472">Membrane</keyword>
<evidence type="ECO:0000313" key="2">
    <source>
        <dbReference type="EMBL" id="MBM6617867.1"/>
    </source>
</evidence>
<dbReference type="RefSeq" id="WP_204203228.1">
    <property type="nucleotide sequence ID" value="NZ_JAFELM010000028.1"/>
</dbReference>
<keyword evidence="3" id="KW-1185">Reference proteome</keyword>
<dbReference type="Proteomes" id="UP001518925">
    <property type="component" value="Unassembled WGS sequence"/>
</dbReference>
<comment type="caution">
    <text evidence="2">The sequence shown here is derived from an EMBL/GenBank/DDBJ whole genome shotgun (WGS) entry which is preliminary data.</text>
</comment>
<organism evidence="2 3">
    <name type="scientific">Bacillus suaedaesalsae</name>
    <dbReference type="NCBI Taxonomy" id="2810349"/>
    <lineage>
        <taxon>Bacteria</taxon>
        <taxon>Bacillati</taxon>
        <taxon>Bacillota</taxon>
        <taxon>Bacilli</taxon>
        <taxon>Bacillales</taxon>
        <taxon>Bacillaceae</taxon>
        <taxon>Bacillus</taxon>
    </lineage>
</organism>
<keyword evidence="1" id="KW-1133">Transmembrane helix</keyword>
<evidence type="ECO:0000256" key="1">
    <source>
        <dbReference type="SAM" id="Phobius"/>
    </source>
</evidence>
<sequence length="185" mass="22164">MNTNVKIAIKLVNQHHQNVTQDINQWLNNELFTWNWWVLLAFALLPWMVWFKFKERKILIESILVGTIAIIPTTYLDAIGLDLKFWTYPVQFIPLGARALPFDMSMVPVAYMLLYQFFKTWRAFIIGLLIMATLFAFIGEPVSKAMNLIYYLKWKYYYSFFYYIILGLFIKWFVNKCRDINKNNI</sequence>
<gene>
    <name evidence="2" type="ORF">JR050_09325</name>
</gene>
<keyword evidence="1" id="KW-0812">Transmembrane</keyword>
<feature type="transmembrane region" description="Helical" evidence="1">
    <location>
        <begin position="121"/>
        <end position="138"/>
    </location>
</feature>
<evidence type="ECO:0000313" key="3">
    <source>
        <dbReference type="Proteomes" id="UP001518925"/>
    </source>
</evidence>
<dbReference type="InterPro" id="IPR048147">
    <property type="entry name" value="CBO0543-like"/>
</dbReference>
<feature type="transmembrane region" description="Helical" evidence="1">
    <location>
        <begin position="158"/>
        <end position="174"/>
    </location>
</feature>
<evidence type="ECO:0008006" key="4">
    <source>
        <dbReference type="Google" id="ProtNLM"/>
    </source>
</evidence>
<accession>A0ABS2DHC9</accession>
<dbReference type="EMBL" id="JAFELM010000028">
    <property type="protein sequence ID" value="MBM6617867.1"/>
    <property type="molecule type" value="Genomic_DNA"/>
</dbReference>
<proteinExistence type="predicted"/>
<name>A0ABS2DHC9_9BACI</name>
<dbReference type="NCBIfam" id="NF041644">
    <property type="entry name" value="CBO0543_fam"/>
    <property type="match status" value="1"/>
</dbReference>
<feature type="transmembrane region" description="Helical" evidence="1">
    <location>
        <begin position="34"/>
        <end position="51"/>
    </location>
</feature>
<feature type="transmembrane region" description="Helical" evidence="1">
    <location>
        <begin position="58"/>
        <end position="75"/>
    </location>
</feature>
<protein>
    <recommendedName>
        <fullName evidence="4">Permease</fullName>
    </recommendedName>
</protein>